<comment type="similarity">
    <text evidence="1 4">Belongs to the universal ribosomal protein uL23 family.</text>
</comment>
<proteinExistence type="inferred from homology"/>
<dbReference type="GO" id="GO:0006412">
    <property type="term" value="P:translation"/>
    <property type="evidence" value="ECO:0007669"/>
    <property type="project" value="UniProtKB-UniRule"/>
</dbReference>
<sequence length="102" mass="11320">MSTPLIHQNTIISPVVTEKSYALSALDKYVFNVAPSASKYQIKKAVEDLFKVNVLSINTVKHGSRPMKSRKTGRHVTLPVNKKAIVKIKAGQKIELFNTVKS</sequence>
<keyword evidence="4" id="KW-0699">rRNA-binding</keyword>
<evidence type="ECO:0000313" key="5">
    <source>
        <dbReference type="EMBL" id="KKS43353.1"/>
    </source>
</evidence>
<dbReference type="SUPFAM" id="SSF54189">
    <property type="entry name" value="Ribosomal proteins S24e, L23 and L15e"/>
    <property type="match status" value="1"/>
</dbReference>
<dbReference type="InterPro" id="IPR012678">
    <property type="entry name" value="Ribosomal_uL23/eL15/eS24_sf"/>
</dbReference>
<comment type="function">
    <text evidence="4">One of the early assembly proteins it binds 23S rRNA. One of the proteins that surrounds the polypeptide exit tunnel on the outside of the ribosome. Forms the main docking site for trigger factor binding to the ribosome.</text>
</comment>
<organism evidence="5 6">
    <name type="scientific">Candidatus Collierbacteria bacterium GW2011_GWA2_42_17</name>
    <dbReference type="NCBI Taxonomy" id="1618378"/>
    <lineage>
        <taxon>Bacteria</taxon>
        <taxon>Candidatus Collieribacteriota</taxon>
    </lineage>
</organism>
<reference evidence="5 6" key="1">
    <citation type="journal article" date="2015" name="Nature">
        <title>rRNA introns, odd ribosomes, and small enigmatic genomes across a large radiation of phyla.</title>
        <authorList>
            <person name="Brown C.T."/>
            <person name="Hug L.A."/>
            <person name="Thomas B.C."/>
            <person name="Sharon I."/>
            <person name="Castelle C.J."/>
            <person name="Singh A."/>
            <person name="Wilkins M.J."/>
            <person name="Williams K.H."/>
            <person name="Banfield J.F."/>
        </authorList>
    </citation>
    <scope>NUCLEOTIDE SEQUENCE [LARGE SCALE GENOMIC DNA]</scope>
</reference>
<dbReference type="GO" id="GO:0005840">
    <property type="term" value="C:ribosome"/>
    <property type="evidence" value="ECO:0007669"/>
    <property type="project" value="UniProtKB-KW"/>
</dbReference>
<comment type="subunit">
    <text evidence="4">Part of the 50S ribosomal subunit. Contacts protein L29, and trigger factor when it is bound to the ribosome.</text>
</comment>
<dbReference type="Proteomes" id="UP000033854">
    <property type="component" value="Unassembled WGS sequence"/>
</dbReference>
<protein>
    <recommendedName>
        <fullName evidence="4">Large ribosomal subunit protein uL23</fullName>
    </recommendedName>
</protein>
<dbReference type="EMBL" id="LCDA01000001">
    <property type="protein sequence ID" value="KKS43353.1"/>
    <property type="molecule type" value="Genomic_DNA"/>
</dbReference>
<evidence type="ECO:0000256" key="4">
    <source>
        <dbReference type="HAMAP-Rule" id="MF_01369"/>
    </source>
</evidence>
<name>A0A0G1C148_9BACT</name>
<keyword evidence="4" id="KW-0694">RNA-binding</keyword>
<dbReference type="PANTHER" id="PTHR11620">
    <property type="entry name" value="60S RIBOSOMAL PROTEIN L23A"/>
    <property type="match status" value="1"/>
</dbReference>
<keyword evidence="3 4" id="KW-0687">Ribonucleoprotein</keyword>
<dbReference type="Gene3D" id="3.30.70.330">
    <property type="match status" value="1"/>
</dbReference>
<dbReference type="GO" id="GO:0003735">
    <property type="term" value="F:structural constituent of ribosome"/>
    <property type="evidence" value="ECO:0007669"/>
    <property type="project" value="InterPro"/>
</dbReference>
<dbReference type="HAMAP" id="MF_01369_B">
    <property type="entry name" value="Ribosomal_uL23_B"/>
    <property type="match status" value="1"/>
</dbReference>
<comment type="caution">
    <text evidence="5">The sequence shown here is derived from an EMBL/GenBank/DDBJ whole genome shotgun (WGS) entry which is preliminary data.</text>
</comment>
<evidence type="ECO:0000256" key="1">
    <source>
        <dbReference type="ARBA" id="ARBA00006700"/>
    </source>
</evidence>
<evidence type="ECO:0000256" key="3">
    <source>
        <dbReference type="ARBA" id="ARBA00023274"/>
    </source>
</evidence>
<dbReference type="AlphaFoldDB" id="A0A0G1C148"/>
<accession>A0A0G1C148</accession>
<evidence type="ECO:0000313" key="6">
    <source>
        <dbReference type="Proteomes" id="UP000033854"/>
    </source>
</evidence>
<dbReference type="InterPro" id="IPR013025">
    <property type="entry name" value="Ribosomal_uL23-like"/>
</dbReference>
<dbReference type="Pfam" id="PF00276">
    <property type="entry name" value="Ribosomal_L23"/>
    <property type="match status" value="1"/>
</dbReference>
<gene>
    <name evidence="4" type="primary">rplW</name>
    <name evidence="5" type="ORF">UV06_C0001G0087</name>
</gene>
<dbReference type="InterPro" id="IPR012677">
    <property type="entry name" value="Nucleotide-bd_a/b_plait_sf"/>
</dbReference>
<keyword evidence="2 4" id="KW-0689">Ribosomal protein</keyword>
<dbReference type="NCBIfam" id="NF004363">
    <property type="entry name" value="PRK05738.2-4"/>
    <property type="match status" value="1"/>
</dbReference>
<dbReference type="GO" id="GO:1990904">
    <property type="term" value="C:ribonucleoprotein complex"/>
    <property type="evidence" value="ECO:0007669"/>
    <property type="project" value="UniProtKB-KW"/>
</dbReference>
<dbReference type="GO" id="GO:0019843">
    <property type="term" value="F:rRNA binding"/>
    <property type="evidence" value="ECO:0007669"/>
    <property type="project" value="UniProtKB-UniRule"/>
</dbReference>
<evidence type="ECO:0000256" key="2">
    <source>
        <dbReference type="ARBA" id="ARBA00022980"/>
    </source>
</evidence>